<name>A0A811P463_9POAL</name>
<dbReference type="Proteomes" id="UP000604825">
    <property type="component" value="Unassembled WGS sequence"/>
</dbReference>
<accession>A0A811P463</accession>
<dbReference type="AlphaFoldDB" id="A0A811P463"/>
<gene>
    <name evidence="3" type="ORF">NCGR_LOCUS21976</name>
</gene>
<proteinExistence type="predicted"/>
<keyword evidence="4" id="KW-1185">Reference proteome</keyword>
<evidence type="ECO:0000313" key="3">
    <source>
        <dbReference type="EMBL" id="CAD6232291.1"/>
    </source>
</evidence>
<protein>
    <recommendedName>
        <fullName evidence="2">Glutaredoxin domain-containing protein</fullName>
    </recommendedName>
</protein>
<dbReference type="EMBL" id="CAJGYO010000005">
    <property type="protein sequence ID" value="CAD6232291.1"/>
    <property type="molecule type" value="Genomic_DNA"/>
</dbReference>
<dbReference type="PANTHER" id="PTHR45669:SF30">
    <property type="entry name" value="OS04G0641300 PROTEIN"/>
    <property type="match status" value="1"/>
</dbReference>
<comment type="caution">
    <text evidence="3">The sequence shown here is derived from an EMBL/GenBank/DDBJ whole genome shotgun (WGS) entry which is preliminary data.</text>
</comment>
<dbReference type="PROSITE" id="PS51354">
    <property type="entry name" value="GLUTAREDOXIN_2"/>
    <property type="match status" value="1"/>
</dbReference>
<evidence type="ECO:0000313" key="4">
    <source>
        <dbReference type="Proteomes" id="UP000604825"/>
    </source>
</evidence>
<dbReference type="Pfam" id="PF00462">
    <property type="entry name" value="Glutaredoxin"/>
    <property type="match status" value="1"/>
</dbReference>
<dbReference type="SUPFAM" id="SSF52833">
    <property type="entry name" value="Thioredoxin-like"/>
    <property type="match status" value="1"/>
</dbReference>
<feature type="compositionally biased region" description="Basic and acidic residues" evidence="1">
    <location>
        <begin position="100"/>
        <end position="119"/>
    </location>
</feature>
<organism evidence="3 4">
    <name type="scientific">Miscanthus lutarioriparius</name>
    <dbReference type="NCBI Taxonomy" id="422564"/>
    <lineage>
        <taxon>Eukaryota</taxon>
        <taxon>Viridiplantae</taxon>
        <taxon>Streptophyta</taxon>
        <taxon>Embryophyta</taxon>
        <taxon>Tracheophyta</taxon>
        <taxon>Spermatophyta</taxon>
        <taxon>Magnoliopsida</taxon>
        <taxon>Liliopsida</taxon>
        <taxon>Poales</taxon>
        <taxon>Poaceae</taxon>
        <taxon>PACMAD clade</taxon>
        <taxon>Panicoideae</taxon>
        <taxon>Andropogonodae</taxon>
        <taxon>Andropogoneae</taxon>
        <taxon>Saccharinae</taxon>
        <taxon>Miscanthus</taxon>
    </lineage>
</organism>
<reference evidence="3" key="1">
    <citation type="submission" date="2020-10" db="EMBL/GenBank/DDBJ databases">
        <authorList>
            <person name="Han B."/>
            <person name="Lu T."/>
            <person name="Zhao Q."/>
            <person name="Huang X."/>
            <person name="Zhao Y."/>
        </authorList>
    </citation>
    <scope>NUCLEOTIDE SEQUENCE</scope>
</reference>
<sequence length="289" mass="31524">MRISSGRRAVAREQAEASAHLGGPAVCLTVAAGSGERGGRLSRSEEDGKRELDSRLRSAVNGEQGVGDDWLHCALRCSVGELGRLRPRGTVRISRGSRGHAAEDETPKEQERKDSKDVDACDMPMSPATGDMPELSVLVRARILAFQEKIEWRRSKGRDAKVSPLWPPGGEQKAVVYFLSLRGMRKTFVDCCAVRSILRSYGMRLDERDVSMHAIFKAELVELLGPGFASAALPRVFVDGQYLGGAEDVHFLHEAGELRRALEGCEAAPSRKLGYMEACAACGDVRFVP</sequence>
<dbReference type="Gene3D" id="3.40.30.10">
    <property type="entry name" value="Glutaredoxin"/>
    <property type="match status" value="1"/>
</dbReference>
<dbReference type="InterPro" id="IPR002109">
    <property type="entry name" value="Glutaredoxin"/>
</dbReference>
<evidence type="ECO:0000256" key="1">
    <source>
        <dbReference type="SAM" id="MobiDB-lite"/>
    </source>
</evidence>
<feature type="domain" description="Glutaredoxin" evidence="2">
    <location>
        <begin position="180"/>
        <end position="242"/>
    </location>
</feature>
<evidence type="ECO:0000259" key="2">
    <source>
        <dbReference type="Pfam" id="PF00462"/>
    </source>
</evidence>
<dbReference type="PANTHER" id="PTHR45669">
    <property type="entry name" value="GLUTAREDOXIN DOMAIN-CONTAINING CYSTEINE-RICH PROTEIN CG12206-RELATED"/>
    <property type="match status" value="1"/>
</dbReference>
<feature type="region of interest" description="Disordered" evidence="1">
    <location>
        <begin position="90"/>
        <end position="126"/>
    </location>
</feature>
<dbReference type="OrthoDB" id="423313at2759"/>
<dbReference type="InterPro" id="IPR036249">
    <property type="entry name" value="Thioredoxin-like_sf"/>
</dbReference>